<dbReference type="EMBL" id="OU912926">
    <property type="protein sequence ID" value="CAG9933303.1"/>
    <property type="molecule type" value="Genomic_DNA"/>
</dbReference>
<dbReference type="PANTHER" id="PTHR30341:SF0">
    <property type="entry name" value="NA(+)_H(+) ANTIPORTER NHAA"/>
    <property type="match status" value="1"/>
</dbReference>
<gene>
    <name evidence="7" type="ORF">NTG6680_2054</name>
</gene>
<protein>
    <recommendedName>
        <fullName evidence="9">Na+/H+ antiporter 1</fullName>
    </recommendedName>
</protein>
<evidence type="ECO:0000256" key="2">
    <source>
        <dbReference type="ARBA" id="ARBA00022475"/>
    </source>
</evidence>
<keyword evidence="4 6" id="KW-1133">Transmembrane helix</keyword>
<dbReference type="PANTHER" id="PTHR30341">
    <property type="entry name" value="SODIUM ION/PROTON ANTIPORTER NHAA-RELATED"/>
    <property type="match status" value="1"/>
</dbReference>
<accession>A0ABN8AKQ1</accession>
<evidence type="ECO:0000256" key="6">
    <source>
        <dbReference type="SAM" id="Phobius"/>
    </source>
</evidence>
<evidence type="ECO:0008006" key="9">
    <source>
        <dbReference type="Google" id="ProtNLM"/>
    </source>
</evidence>
<reference evidence="7 8" key="1">
    <citation type="submission" date="2021-10" db="EMBL/GenBank/DDBJ databases">
        <authorList>
            <person name="Koch H."/>
        </authorList>
    </citation>
    <scope>NUCLEOTIDE SEQUENCE [LARGE SCALE GENOMIC DNA]</scope>
    <source>
        <strain evidence="7">6680</strain>
    </source>
</reference>
<evidence type="ECO:0000256" key="4">
    <source>
        <dbReference type="ARBA" id="ARBA00022989"/>
    </source>
</evidence>
<dbReference type="Proteomes" id="UP000839052">
    <property type="component" value="Chromosome"/>
</dbReference>
<keyword evidence="2" id="KW-1003">Cell membrane</keyword>
<feature type="transmembrane region" description="Helical" evidence="6">
    <location>
        <begin position="39"/>
        <end position="55"/>
    </location>
</feature>
<feature type="transmembrane region" description="Helical" evidence="6">
    <location>
        <begin position="12"/>
        <end position="33"/>
    </location>
</feature>
<evidence type="ECO:0000256" key="5">
    <source>
        <dbReference type="ARBA" id="ARBA00023136"/>
    </source>
</evidence>
<feature type="transmembrane region" description="Helical" evidence="6">
    <location>
        <begin position="67"/>
        <end position="94"/>
    </location>
</feature>
<evidence type="ECO:0000313" key="7">
    <source>
        <dbReference type="EMBL" id="CAG9933303.1"/>
    </source>
</evidence>
<dbReference type="Gene3D" id="1.20.1530.10">
    <property type="entry name" value="Na+/H+ antiporter like domain"/>
    <property type="match status" value="1"/>
</dbReference>
<proteinExistence type="predicted"/>
<name>A0ABN8AKQ1_9PROT</name>
<evidence type="ECO:0000256" key="3">
    <source>
        <dbReference type="ARBA" id="ARBA00022692"/>
    </source>
</evidence>
<evidence type="ECO:0000313" key="8">
    <source>
        <dbReference type="Proteomes" id="UP000839052"/>
    </source>
</evidence>
<keyword evidence="5 6" id="KW-0472">Membrane</keyword>
<keyword evidence="8" id="KW-1185">Reference proteome</keyword>
<comment type="subcellular location">
    <subcellularLocation>
        <location evidence="1">Cell inner membrane</location>
        <topology evidence="1">Multi-pass membrane protein</topology>
    </subcellularLocation>
</comment>
<organism evidence="7 8">
    <name type="scientific">Candidatus Nitrotoga arctica</name>
    <dbReference type="NCBI Taxonomy" id="453162"/>
    <lineage>
        <taxon>Bacteria</taxon>
        <taxon>Pseudomonadati</taxon>
        <taxon>Pseudomonadota</taxon>
        <taxon>Betaproteobacteria</taxon>
        <taxon>Nitrosomonadales</taxon>
        <taxon>Gallionellaceae</taxon>
        <taxon>Candidatus Nitrotoga</taxon>
    </lineage>
</organism>
<keyword evidence="3 6" id="KW-0812">Transmembrane</keyword>
<dbReference type="InterPro" id="IPR004670">
    <property type="entry name" value="NhaA"/>
</dbReference>
<sequence length="145" mass="15518">MLGNRVPVELRIFLTAAVVIDDLVAIAIVAVFYSTGLDAYSAGAAAIVTGLLVFINRSGIYRMLPYAVLGVLLWSCLHISGLHATLAGVILAVVTPTRPPGNLAALMSQAKAVFRHELQASCEKVLRHEPSEPALHAIDQIHDRI</sequence>
<dbReference type="InterPro" id="IPR023171">
    <property type="entry name" value="Na/H_antiporter_dom_sf"/>
</dbReference>
<dbReference type="Pfam" id="PF06965">
    <property type="entry name" value="Na_H_antiport_1"/>
    <property type="match status" value="1"/>
</dbReference>
<evidence type="ECO:0000256" key="1">
    <source>
        <dbReference type="ARBA" id="ARBA00004429"/>
    </source>
</evidence>